<proteinExistence type="predicted"/>
<dbReference type="EMBL" id="JBHMCG010000222">
    <property type="protein sequence ID" value="MFB9579517.1"/>
    <property type="molecule type" value="Genomic_DNA"/>
</dbReference>
<dbReference type="Proteomes" id="UP001589710">
    <property type="component" value="Unassembled WGS sequence"/>
</dbReference>
<accession>A0ABV5RQL6</accession>
<gene>
    <name evidence="1" type="ORF">ACFFTL_46545</name>
</gene>
<keyword evidence="2" id="KW-1185">Reference proteome</keyword>
<sequence length="64" mass="6999">MVASASRRWVWRIGDHLWRLRYSSCTAGGRRIRGRLPLGAPASDGTLDYDGLLGRGDAAAGRRS</sequence>
<reference evidence="1 2" key="1">
    <citation type="submission" date="2024-09" db="EMBL/GenBank/DDBJ databases">
        <authorList>
            <person name="Sun Q."/>
            <person name="Mori K."/>
        </authorList>
    </citation>
    <scope>NUCLEOTIDE SEQUENCE [LARGE SCALE GENOMIC DNA]</scope>
    <source>
        <strain evidence="1 2">JCM 3331</strain>
    </source>
</reference>
<protein>
    <submittedName>
        <fullName evidence="1">Uncharacterized protein</fullName>
    </submittedName>
</protein>
<comment type="caution">
    <text evidence="1">The sequence shown here is derived from an EMBL/GenBank/DDBJ whole genome shotgun (WGS) entry which is preliminary data.</text>
</comment>
<evidence type="ECO:0000313" key="1">
    <source>
        <dbReference type="EMBL" id="MFB9579517.1"/>
    </source>
</evidence>
<name>A0ABV5RQL6_9ACTN</name>
<organism evidence="1 2">
    <name type="scientific">Streptomyces yanii</name>
    <dbReference type="NCBI Taxonomy" id="78510"/>
    <lineage>
        <taxon>Bacteria</taxon>
        <taxon>Bacillati</taxon>
        <taxon>Actinomycetota</taxon>
        <taxon>Actinomycetes</taxon>
        <taxon>Kitasatosporales</taxon>
        <taxon>Streptomycetaceae</taxon>
        <taxon>Streptomyces</taxon>
    </lineage>
</organism>
<evidence type="ECO:0000313" key="2">
    <source>
        <dbReference type="Proteomes" id="UP001589710"/>
    </source>
</evidence>
<dbReference type="RefSeq" id="WP_345517295.1">
    <property type="nucleotide sequence ID" value="NZ_BAAAXD010000045.1"/>
</dbReference>